<dbReference type="PROSITE" id="PS01148">
    <property type="entry name" value="UPF0033"/>
    <property type="match status" value="1"/>
</dbReference>
<evidence type="ECO:0000313" key="4">
    <source>
        <dbReference type="Proteomes" id="UP000030013"/>
    </source>
</evidence>
<dbReference type="STRING" id="1385519.N801_09490"/>
<protein>
    <recommendedName>
        <fullName evidence="2">UPF0033 domain-containing protein</fullName>
    </recommendedName>
</protein>
<proteinExistence type="inferred from homology"/>
<dbReference type="Proteomes" id="UP000030013">
    <property type="component" value="Unassembled WGS sequence"/>
</dbReference>
<sequence length="74" mass="7955">MTGEVDLDARGLRCPLPVIELARLARDLPPGRTLVALADDPAAEADIPAWARMRGHTVTLERRGAHTAYVVVLG</sequence>
<dbReference type="CDD" id="cd00291">
    <property type="entry name" value="SirA_YedF_YeeD"/>
    <property type="match status" value="1"/>
</dbReference>
<dbReference type="OrthoDB" id="8636759at2"/>
<dbReference type="InterPro" id="IPR036868">
    <property type="entry name" value="TusA-like_sf"/>
</dbReference>
<dbReference type="Pfam" id="PF01206">
    <property type="entry name" value="TusA"/>
    <property type="match status" value="1"/>
</dbReference>
<feature type="domain" description="UPF0033" evidence="2">
    <location>
        <begin position="7"/>
        <end position="31"/>
    </location>
</feature>
<dbReference type="AlphaFoldDB" id="A0A0A0JYE5"/>
<dbReference type="EMBL" id="AVPL01000024">
    <property type="protein sequence ID" value="KGN41092.1"/>
    <property type="molecule type" value="Genomic_DNA"/>
</dbReference>
<evidence type="ECO:0000259" key="2">
    <source>
        <dbReference type="PROSITE" id="PS01148"/>
    </source>
</evidence>
<comment type="similarity">
    <text evidence="1">Belongs to the sulfur carrier protein TusA family.</text>
</comment>
<dbReference type="SUPFAM" id="SSF64307">
    <property type="entry name" value="SirA-like"/>
    <property type="match status" value="1"/>
</dbReference>
<dbReference type="PANTHER" id="PTHR33279">
    <property type="entry name" value="SULFUR CARRIER PROTEIN YEDF-RELATED"/>
    <property type="match status" value="1"/>
</dbReference>
<accession>A0A0A0JYE5</accession>
<comment type="caution">
    <text evidence="3">The sequence shown here is derived from an EMBL/GenBank/DDBJ whole genome shotgun (WGS) entry which is preliminary data.</text>
</comment>
<dbReference type="eggNOG" id="COG0425">
    <property type="taxonomic scope" value="Bacteria"/>
</dbReference>
<dbReference type="Gene3D" id="3.30.110.40">
    <property type="entry name" value="TusA-like domain"/>
    <property type="match status" value="1"/>
</dbReference>
<keyword evidence="4" id="KW-1185">Reference proteome</keyword>
<evidence type="ECO:0000256" key="1">
    <source>
        <dbReference type="ARBA" id="ARBA00008984"/>
    </source>
</evidence>
<dbReference type="PANTHER" id="PTHR33279:SF6">
    <property type="entry name" value="SULFUR CARRIER PROTEIN YEDF-RELATED"/>
    <property type="match status" value="1"/>
</dbReference>
<dbReference type="InterPro" id="IPR001455">
    <property type="entry name" value="TusA-like"/>
</dbReference>
<name>A0A0A0JYE5_9MICO</name>
<dbReference type="RefSeq" id="WP_035937300.1">
    <property type="nucleotide sequence ID" value="NZ_AVPL01000024.1"/>
</dbReference>
<reference evidence="3 4" key="1">
    <citation type="submission" date="2013-08" db="EMBL/GenBank/DDBJ databases">
        <title>The genome sequence of Knoellia aerolata.</title>
        <authorList>
            <person name="Zhu W."/>
            <person name="Wang G."/>
        </authorList>
    </citation>
    <scope>NUCLEOTIDE SEQUENCE [LARGE SCALE GENOMIC DNA]</scope>
    <source>
        <strain evidence="3 4">DSM 18566</strain>
    </source>
</reference>
<organism evidence="3 4">
    <name type="scientific">Knoellia aerolata DSM 18566</name>
    <dbReference type="NCBI Taxonomy" id="1385519"/>
    <lineage>
        <taxon>Bacteria</taxon>
        <taxon>Bacillati</taxon>
        <taxon>Actinomycetota</taxon>
        <taxon>Actinomycetes</taxon>
        <taxon>Micrococcales</taxon>
        <taxon>Intrasporangiaceae</taxon>
        <taxon>Knoellia</taxon>
    </lineage>
</organism>
<evidence type="ECO:0000313" key="3">
    <source>
        <dbReference type="EMBL" id="KGN41092.1"/>
    </source>
</evidence>
<gene>
    <name evidence="3" type="ORF">N801_09490</name>
</gene>